<dbReference type="Proteomes" id="UP001163056">
    <property type="component" value="Unassembled WGS sequence"/>
</dbReference>
<dbReference type="RefSeq" id="WP_088499035.1">
    <property type="nucleotide sequence ID" value="NZ_CP181870.1"/>
</dbReference>
<dbReference type="EMBL" id="JAREJI010000003">
    <property type="protein sequence ID" value="MDE8769433.1"/>
    <property type="molecule type" value="Genomic_DNA"/>
</dbReference>
<accession>A0AAJ1JEZ3</accession>
<name>A0AAJ1JEZ3_PROST</name>
<evidence type="ECO:0000313" key="2">
    <source>
        <dbReference type="Proteomes" id="UP001163056"/>
    </source>
</evidence>
<proteinExistence type="predicted"/>
<reference evidence="1 2" key="1">
    <citation type="submission" date="2023-03" db="EMBL/GenBank/DDBJ databases">
        <title>WGS of NDM-producing Providencia thailandensis from Ukrainian patients.</title>
        <authorList>
            <person name="Zabicka D."/>
            <person name="Izdebski R."/>
            <person name="Urbanowicz P."/>
            <person name="Biedrzycka M."/>
            <person name="Guzek A."/>
            <person name="Gniadkowski M."/>
        </authorList>
    </citation>
    <scope>NUCLEOTIDE SEQUENCE [LARGE SCALE GENOMIC DNA]</scope>
    <source>
        <strain evidence="1 2">8015-22</strain>
    </source>
</reference>
<evidence type="ECO:0000313" key="1">
    <source>
        <dbReference type="EMBL" id="MDE8769433.1"/>
    </source>
</evidence>
<protein>
    <submittedName>
        <fullName evidence="1">Uncharacterized protein</fullName>
    </submittedName>
</protein>
<comment type="caution">
    <text evidence="1">The sequence shown here is derived from an EMBL/GenBank/DDBJ whole genome shotgun (WGS) entry which is preliminary data.</text>
</comment>
<gene>
    <name evidence="1" type="ORF">PZS58_07805</name>
</gene>
<dbReference type="CDD" id="cd06464">
    <property type="entry name" value="ACD_sHsps-like"/>
    <property type="match status" value="1"/>
</dbReference>
<sequence>MIFEKLKNMKLDIIEGLYFEISDYFLSIDNISDLDITKDKIHSLTINETGNKYVIKVNAKGLSEEDIKIIFLNFVHFIEYSYLTIYSKKELGDEIVYELISCLPSNDGFYCEVHFKL</sequence>
<organism evidence="1 2">
    <name type="scientific">Providencia stuartii</name>
    <dbReference type="NCBI Taxonomy" id="588"/>
    <lineage>
        <taxon>Bacteria</taxon>
        <taxon>Pseudomonadati</taxon>
        <taxon>Pseudomonadota</taxon>
        <taxon>Gammaproteobacteria</taxon>
        <taxon>Enterobacterales</taxon>
        <taxon>Morganellaceae</taxon>
        <taxon>Providencia</taxon>
    </lineage>
</organism>
<dbReference type="AlphaFoldDB" id="A0AAJ1JEZ3"/>